<dbReference type="EMBL" id="QGDT01000005">
    <property type="protein sequence ID" value="PWJ57987.1"/>
    <property type="molecule type" value="Genomic_DNA"/>
</dbReference>
<evidence type="ECO:0000259" key="1">
    <source>
        <dbReference type="Pfam" id="PF18040"/>
    </source>
</evidence>
<dbReference type="Gene3D" id="2.60.40.1180">
    <property type="entry name" value="Golgi alpha-mannosidase II"/>
    <property type="match status" value="1"/>
</dbReference>
<evidence type="ECO:0000313" key="3">
    <source>
        <dbReference type="EMBL" id="PWJ57987.1"/>
    </source>
</evidence>
<organism evidence="3 4">
    <name type="scientific">Dyadobacter jejuensis</name>
    <dbReference type="NCBI Taxonomy" id="1082580"/>
    <lineage>
        <taxon>Bacteria</taxon>
        <taxon>Pseudomonadati</taxon>
        <taxon>Bacteroidota</taxon>
        <taxon>Cytophagia</taxon>
        <taxon>Cytophagales</taxon>
        <taxon>Spirosomataceae</taxon>
        <taxon>Dyadobacter</taxon>
    </lineage>
</organism>
<name>A0A316B5R8_9BACT</name>
<keyword evidence="4" id="KW-1185">Reference proteome</keyword>
<dbReference type="CDD" id="cd21510">
    <property type="entry name" value="agarase_cat"/>
    <property type="match status" value="1"/>
</dbReference>
<dbReference type="Proteomes" id="UP000245880">
    <property type="component" value="Unassembled WGS sequence"/>
</dbReference>
<gene>
    <name evidence="3" type="ORF">CLV98_105167</name>
</gene>
<dbReference type="Pfam" id="PF18040">
    <property type="entry name" value="BPA_C"/>
    <property type="match status" value="1"/>
</dbReference>
<evidence type="ECO:0000259" key="2">
    <source>
        <dbReference type="Pfam" id="PF18206"/>
    </source>
</evidence>
<dbReference type="Gene3D" id="2.60.120.1200">
    <property type="match status" value="1"/>
</dbReference>
<dbReference type="Gene3D" id="3.20.20.80">
    <property type="entry name" value="Glycosidases"/>
    <property type="match status" value="1"/>
</dbReference>
<dbReference type="InterPro" id="IPR040527">
    <property type="entry name" value="Beta-sand_Porphyrn"/>
</dbReference>
<dbReference type="Pfam" id="PF18206">
    <property type="entry name" value="Porphyrn_cat_1"/>
    <property type="match status" value="1"/>
</dbReference>
<dbReference type="SUPFAM" id="SSF51445">
    <property type="entry name" value="(Trans)glycosidases"/>
    <property type="match status" value="1"/>
</dbReference>
<dbReference type="InterPro" id="IPR017853">
    <property type="entry name" value="GH"/>
</dbReference>
<feature type="domain" description="Beta-porphyranase A C-terminal" evidence="1">
    <location>
        <begin position="501"/>
        <end position="593"/>
    </location>
</feature>
<evidence type="ECO:0008006" key="5">
    <source>
        <dbReference type="Google" id="ProtNLM"/>
    </source>
</evidence>
<comment type="caution">
    <text evidence="3">The sequence shown here is derived from an EMBL/GenBank/DDBJ whole genome shotgun (WGS) entry which is preliminary data.</text>
</comment>
<feature type="domain" description="Porphyranase beta-sandwich" evidence="2">
    <location>
        <begin position="386"/>
        <end position="489"/>
    </location>
</feature>
<protein>
    <recommendedName>
        <fullName evidence="5">Glycosyl hydrolase family 39</fullName>
    </recommendedName>
</protein>
<accession>A0A316B5R8</accession>
<dbReference type="InterPro" id="IPR013780">
    <property type="entry name" value="Glyco_hydro_b"/>
</dbReference>
<evidence type="ECO:0000313" key="4">
    <source>
        <dbReference type="Proteomes" id="UP000245880"/>
    </source>
</evidence>
<dbReference type="AlphaFoldDB" id="A0A316B5R8"/>
<sequence>MVTLGLLNSAFCFGQAVVKADFTTQKSIGGISSLDRNAYFNLHQGIPNSEFTDAEWNYLTKELKIGLGGRSFSGVGGLGADLKQLPDEKTMKKAGALQIAKFNSSQIPTQPYQLIATEHPKLVFSTKVDLEKLTDYTTHYFKYYYGGEKPLPQYYEPMNEPFVHAREFDKDNDAVIERMSEYHALLAKKLHQQVPGLKVVGYSSAWPEYDLNDFGIWESRMKKFMDIAGQDMDYLSIHLYDGMNLEGDIAKRSGSNSEAILDLIETYSQLKWGKVKPMLISEFGITGKGWSDRYMETRNPLTVNSMHNLVMGFIDRPDVIKLSIPFITGKSKWRLSGGNKTPYQWCISRPSQTDASGWEFTSLTQFYDFWKNVQGDRVEVQSSDPDIAVQAFIADGQGFLVLKNLEEEATEIELSTQLGKMKIKGIVQKTWYINPDSSVVYRTEKLKKLPTSLTMPKEGAMIFEIQYSGKPSAVVAKTMEHRKFYADQYILPIAKSTPVLFNINQVADRAEVATLRLSLSRKPGASLKPTVKFNGARLQVPEDWAGYDQAGRHDYFGTLYLEVDGSLIKKQNEVEIQFDDADGGRVSSVVLETSTIRKP</sequence>
<reference evidence="3 4" key="1">
    <citation type="submission" date="2018-03" db="EMBL/GenBank/DDBJ databases">
        <title>Genomic Encyclopedia of Archaeal and Bacterial Type Strains, Phase II (KMG-II): from individual species to whole genera.</title>
        <authorList>
            <person name="Goeker M."/>
        </authorList>
    </citation>
    <scope>NUCLEOTIDE SEQUENCE [LARGE SCALE GENOMIC DNA]</scope>
    <source>
        <strain evidence="3 4">DSM 100346</strain>
    </source>
</reference>
<dbReference type="InterPro" id="IPR041224">
    <property type="entry name" value="BPA_C"/>
</dbReference>
<proteinExistence type="predicted"/>